<dbReference type="Proteomes" id="UP001152320">
    <property type="component" value="Chromosome 13"/>
</dbReference>
<evidence type="ECO:0000313" key="2">
    <source>
        <dbReference type="Proteomes" id="UP001152320"/>
    </source>
</evidence>
<comment type="caution">
    <text evidence="1">The sequence shown here is derived from an EMBL/GenBank/DDBJ whole genome shotgun (WGS) entry which is preliminary data.</text>
</comment>
<dbReference type="EMBL" id="JAIZAY010000013">
    <property type="protein sequence ID" value="KAJ8030349.1"/>
    <property type="molecule type" value="Genomic_DNA"/>
</dbReference>
<accession>A0A9Q1BPS8</accession>
<sequence length="101" mass="11340">MVDIERQAATLRVMDNVDYFSSTVKCFYSFKKEKKGATEVVVDCVNSVVFGVPVKNVKTTIECVNGNNTTSFGERCGNRCGLKMVLVRMKTSNQSHRKIHD</sequence>
<reference evidence="1" key="1">
    <citation type="submission" date="2021-10" db="EMBL/GenBank/DDBJ databases">
        <title>Tropical sea cucumber genome reveals ecological adaptation and Cuvierian tubules defense mechanism.</title>
        <authorList>
            <person name="Chen T."/>
        </authorList>
    </citation>
    <scope>NUCLEOTIDE SEQUENCE</scope>
    <source>
        <strain evidence="1">Nanhai2018</strain>
        <tissue evidence="1">Muscle</tissue>
    </source>
</reference>
<name>A0A9Q1BPS8_HOLLE</name>
<evidence type="ECO:0000313" key="1">
    <source>
        <dbReference type="EMBL" id="KAJ8030349.1"/>
    </source>
</evidence>
<gene>
    <name evidence="1" type="ORF">HOLleu_26741</name>
</gene>
<protein>
    <submittedName>
        <fullName evidence="1">Uncharacterized protein</fullName>
    </submittedName>
</protein>
<dbReference type="AlphaFoldDB" id="A0A9Q1BPS8"/>
<proteinExistence type="predicted"/>
<organism evidence="1 2">
    <name type="scientific">Holothuria leucospilota</name>
    <name type="common">Black long sea cucumber</name>
    <name type="synonym">Mertensiothuria leucospilota</name>
    <dbReference type="NCBI Taxonomy" id="206669"/>
    <lineage>
        <taxon>Eukaryota</taxon>
        <taxon>Metazoa</taxon>
        <taxon>Echinodermata</taxon>
        <taxon>Eleutherozoa</taxon>
        <taxon>Echinozoa</taxon>
        <taxon>Holothuroidea</taxon>
        <taxon>Aspidochirotacea</taxon>
        <taxon>Aspidochirotida</taxon>
        <taxon>Holothuriidae</taxon>
        <taxon>Holothuria</taxon>
    </lineage>
</organism>
<keyword evidence="2" id="KW-1185">Reference proteome</keyword>